<dbReference type="Proteomes" id="UP000193144">
    <property type="component" value="Unassembled WGS sequence"/>
</dbReference>
<dbReference type="EMBL" id="MCFA01000063">
    <property type="protein sequence ID" value="ORY11272.1"/>
    <property type="molecule type" value="Genomic_DNA"/>
</dbReference>
<dbReference type="AlphaFoldDB" id="A0A1Y1ZM02"/>
<proteinExistence type="predicted"/>
<keyword evidence="2" id="KW-1185">Reference proteome</keyword>
<organism evidence="1 2">
    <name type="scientific">Clohesyomyces aquaticus</name>
    <dbReference type="NCBI Taxonomy" id="1231657"/>
    <lineage>
        <taxon>Eukaryota</taxon>
        <taxon>Fungi</taxon>
        <taxon>Dikarya</taxon>
        <taxon>Ascomycota</taxon>
        <taxon>Pezizomycotina</taxon>
        <taxon>Dothideomycetes</taxon>
        <taxon>Pleosporomycetidae</taxon>
        <taxon>Pleosporales</taxon>
        <taxon>Lindgomycetaceae</taxon>
        <taxon>Clohesyomyces</taxon>
    </lineage>
</organism>
<name>A0A1Y1ZM02_9PLEO</name>
<reference evidence="1 2" key="1">
    <citation type="submission" date="2016-07" db="EMBL/GenBank/DDBJ databases">
        <title>Pervasive Adenine N6-methylation of Active Genes in Fungi.</title>
        <authorList>
            <consortium name="DOE Joint Genome Institute"/>
            <person name="Mondo S.J."/>
            <person name="Dannebaum R.O."/>
            <person name="Kuo R.C."/>
            <person name="Labutti K."/>
            <person name="Haridas S."/>
            <person name="Kuo A."/>
            <person name="Salamov A."/>
            <person name="Ahrendt S.R."/>
            <person name="Lipzen A."/>
            <person name="Sullivan W."/>
            <person name="Andreopoulos W.B."/>
            <person name="Clum A."/>
            <person name="Lindquist E."/>
            <person name="Daum C."/>
            <person name="Ramamoorthy G.K."/>
            <person name="Gryganskyi A."/>
            <person name="Culley D."/>
            <person name="Magnuson J.K."/>
            <person name="James T.Y."/>
            <person name="O'Malley M.A."/>
            <person name="Stajich J.E."/>
            <person name="Spatafora J.W."/>
            <person name="Visel A."/>
            <person name="Grigoriev I.V."/>
        </authorList>
    </citation>
    <scope>NUCLEOTIDE SEQUENCE [LARGE SCALE GENOMIC DNA]</scope>
    <source>
        <strain evidence="1 2">CBS 115471</strain>
    </source>
</reference>
<comment type="caution">
    <text evidence="1">The sequence shown here is derived from an EMBL/GenBank/DDBJ whole genome shotgun (WGS) entry which is preliminary data.</text>
</comment>
<evidence type="ECO:0000313" key="2">
    <source>
        <dbReference type="Proteomes" id="UP000193144"/>
    </source>
</evidence>
<protein>
    <submittedName>
        <fullName evidence="1">Uncharacterized protein</fullName>
    </submittedName>
</protein>
<accession>A0A1Y1ZM02</accession>
<gene>
    <name evidence="1" type="ORF">BCR34DRAFT_601535</name>
</gene>
<sequence>MVDPASVAGFISLSLQVVQGLERYYSQFVSFHDEIKGINTRIEGLHAILHDFEQSIGRFDLREDAIWGKVQACLTACRASLKDLEAYQRRCSEPRYDPGTLTRRLELGKLRLLYPFKKETLGGLHAVLDRLVENLQTALQVLQCNTMITLHDQAEVRDKRTHHQLSHVRQNQSYQTKLLETIKDRLGASENRVQELFGSQATRISALERQLALLIPMVGQLQTRKDEWPPPLLLRNEAGGDKSLADHSIYYPYKVHRQYGESQMFEAYGLVPIYCSCSTPPQKLNCTPSRGTVSFYWTERFKHAPSCPKFLPSQWIIHAGIRFAARFWRLGYLLEARLVWSTRSIAAHVECQRLVPNNAPAFRLVYMLLQMCATPGNHLALGRALPLTLCCLIQLFKDKRASPNDVNTYGQTFFHIVVRPMALGMGEDALTMSDSAEAVNSFLRILIEMGLDLNAKDDKGL</sequence>
<evidence type="ECO:0000313" key="1">
    <source>
        <dbReference type="EMBL" id="ORY11272.1"/>
    </source>
</evidence>
<dbReference type="OrthoDB" id="1577640at2759"/>